<proteinExistence type="predicted"/>
<gene>
    <name evidence="2" type="ORF">C3729_10015</name>
</gene>
<evidence type="ECO:0000313" key="2">
    <source>
        <dbReference type="EMBL" id="PPZ91006.1"/>
    </source>
</evidence>
<protein>
    <submittedName>
        <fullName evidence="2">Uncharacterized protein</fullName>
    </submittedName>
</protein>
<dbReference type="AlphaFoldDB" id="A0A2S7I338"/>
<reference evidence="2 3" key="1">
    <citation type="submission" date="2018-02" db="EMBL/GenBank/DDBJ databases">
        <title>Draft genome sequence of bacterial isolates from marine environment.</title>
        <authorList>
            <person name="Singh S.K."/>
            <person name="Hill R."/>
            <person name="Major S."/>
            <person name="Cai H."/>
            <person name="Li Y."/>
        </authorList>
    </citation>
    <scope>NUCLEOTIDE SEQUENCE [LARGE SCALE GENOMIC DNA]</scope>
    <source>
        <strain evidence="2 3">IMET F</strain>
    </source>
</reference>
<name>A0A2S7I338_9FLAO</name>
<feature type="coiled-coil region" evidence="1">
    <location>
        <begin position="284"/>
        <end position="311"/>
    </location>
</feature>
<dbReference type="Proteomes" id="UP000238565">
    <property type="component" value="Unassembled WGS sequence"/>
</dbReference>
<accession>A0A2S7I338</accession>
<keyword evidence="1" id="KW-0175">Coiled coil</keyword>
<evidence type="ECO:0000256" key="1">
    <source>
        <dbReference type="SAM" id="Coils"/>
    </source>
</evidence>
<dbReference type="EMBL" id="PTPZ01000006">
    <property type="protein sequence ID" value="PPZ91006.1"/>
    <property type="molecule type" value="Genomic_DNA"/>
</dbReference>
<evidence type="ECO:0000313" key="3">
    <source>
        <dbReference type="Proteomes" id="UP000238565"/>
    </source>
</evidence>
<comment type="caution">
    <text evidence="2">The sequence shown here is derived from an EMBL/GenBank/DDBJ whole genome shotgun (WGS) entry which is preliminary data.</text>
</comment>
<organism evidence="2 3">
    <name type="scientific">Cloacibacterium normanense</name>
    <dbReference type="NCBI Taxonomy" id="237258"/>
    <lineage>
        <taxon>Bacteria</taxon>
        <taxon>Pseudomonadati</taxon>
        <taxon>Bacteroidota</taxon>
        <taxon>Flavobacteriia</taxon>
        <taxon>Flavobacteriales</taxon>
        <taxon>Weeksellaceae</taxon>
    </lineage>
</organism>
<sequence>MKRPIKNYKTSKMDNNIKISRKELYDKVWATPMTQLAKEFNLSDNGLRKICIKYVIPLPPVGYWQKLQYGKKVVKPDLPEVEEENEINIHVDSLKENIYSENSIRRIVTAEIRSNSALILKVNDRLSNSDDIVIKTQSNLEKKKLSESYERVKGTISTDRGLPSIVVSPKNVSRSLRILNNLIKNFKVLGYKIFLNDEGLNIVAYDDDKMLIYIREKSKVLLTPNRWGGNDRDLIANGKLAVKVGRFGTFEFVDTDKNLIEDQIEKILIKVETEFREMDERRKLWKAEHERQEKCRKIEEAKQELKDNELKKFIGFFNDAHRWKKFTVLKEYFEHVKNINPDDLEWIQWAEKKLDWYNPAKNEFDDLLDHVDKDTLEDTSKKKWKW</sequence>